<dbReference type="Proteomes" id="UP001597307">
    <property type="component" value="Unassembled WGS sequence"/>
</dbReference>
<name>A0ABW4Q5Z3_9MICC</name>
<feature type="transmembrane region" description="Helical" evidence="1">
    <location>
        <begin position="73"/>
        <end position="95"/>
    </location>
</feature>
<protein>
    <recommendedName>
        <fullName evidence="4">DUF1700 domain-containing protein</fullName>
    </recommendedName>
</protein>
<evidence type="ECO:0000313" key="3">
    <source>
        <dbReference type="Proteomes" id="UP001597307"/>
    </source>
</evidence>
<feature type="transmembrane region" description="Helical" evidence="1">
    <location>
        <begin position="101"/>
        <end position="120"/>
    </location>
</feature>
<dbReference type="EMBL" id="JBHUGA010000011">
    <property type="protein sequence ID" value="MFD1846235.1"/>
    <property type="molecule type" value="Genomic_DNA"/>
</dbReference>
<organism evidence="2 3">
    <name type="scientific">Arthrobacter flavus</name>
    <dbReference type="NCBI Taxonomy" id="95172"/>
    <lineage>
        <taxon>Bacteria</taxon>
        <taxon>Bacillati</taxon>
        <taxon>Actinomycetota</taxon>
        <taxon>Actinomycetes</taxon>
        <taxon>Micrococcales</taxon>
        <taxon>Micrococcaceae</taxon>
        <taxon>Arthrobacter</taxon>
    </lineage>
</organism>
<gene>
    <name evidence="2" type="ORF">ACFSFX_06440</name>
</gene>
<evidence type="ECO:0000256" key="1">
    <source>
        <dbReference type="SAM" id="Phobius"/>
    </source>
</evidence>
<keyword evidence="3" id="KW-1185">Reference proteome</keyword>
<sequence>MKSTTEHQKWLDEFILELRVRDVPGELIGDAVSTVEAHLRDTGEQPADAFGSPGDYAENLDLPGRRAPRGQTWILSEVALAAFTVLAFAVVALFTGSEFEVTGLLLALILANAVTGAVVIMNLDAIARSWSLWQGGLLGMAIAVTYALVIGLTPDPVLLTLPTIPVVVVTGLVSAGFIWHAVRGADPVTKPVAL</sequence>
<dbReference type="RefSeq" id="WP_343879924.1">
    <property type="nucleotide sequence ID" value="NZ_BAAAIJ010000047.1"/>
</dbReference>
<accession>A0ABW4Q5Z3</accession>
<comment type="caution">
    <text evidence="2">The sequence shown here is derived from an EMBL/GenBank/DDBJ whole genome shotgun (WGS) entry which is preliminary data.</text>
</comment>
<keyword evidence="1" id="KW-0472">Membrane</keyword>
<evidence type="ECO:0008006" key="4">
    <source>
        <dbReference type="Google" id="ProtNLM"/>
    </source>
</evidence>
<keyword evidence="1" id="KW-1133">Transmembrane helix</keyword>
<feature type="transmembrane region" description="Helical" evidence="1">
    <location>
        <begin position="132"/>
        <end position="152"/>
    </location>
</feature>
<feature type="transmembrane region" description="Helical" evidence="1">
    <location>
        <begin position="164"/>
        <end position="182"/>
    </location>
</feature>
<evidence type="ECO:0000313" key="2">
    <source>
        <dbReference type="EMBL" id="MFD1846235.1"/>
    </source>
</evidence>
<keyword evidence="1" id="KW-0812">Transmembrane</keyword>
<reference evidence="3" key="1">
    <citation type="journal article" date="2019" name="Int. J. Syst. Evol. Microbiol.">
        <title>The Global Catalogue of Microorganisms (GCM) 10K type strain sequencing project: providing services to taxonomists for standard genome sequencing and annotation.</title>
        <authorList>
            <consortium name="The Broad Institute Genomics Platform"/>
            <consortium name="The Broad Institute Genome Sequencing Center for Infectious Disease"/>
            <person name="Wu L."/>
            <person name="Ma J."/>
        </authorList>
    </citation>
    <scope>NUCLEOTIDE SEQUENCE [LARGE SCALE GENOMIC DNA]</scope>
    <source>
        <strain evidence="3">JCM 11496</strain>
    </source>
</reference>
<proteinExistence type="predicted"/>